<dbReference type="GO" id="GO:0004518">
    <property type="term" value="F:nuclease activity"/>
    <property type="evidence" value="ECO:0007669"/>
    <property type="project" value="UniProtKB-KW"/>
</dbReference>
<dbReference type="EMBL" id="JAIXNE010000008">
    <property type="protein sequence ID" value="MCA6078976.1"/>
    <property type="molecule type" value="Genomic_DNA"/>
</dbReference>
<keyword evidence="8" id="KW-1185">Reference proteome</keyword>
<dbReference type="EC" id="3.1.-.-" evidence="5"/>
<protein>
    <recommendedName>
        <fullName evidence="5">Putative pre-16S rRNA nuclease</fullName>
        <ecNumber evidence="5">3.1.-.-</ecNumber>
    </recommendedName>
</protein>
<dbReference type="Proteomes" id="UP001139409">
    <property type="component" value="Unassembled WGS sequence"/>
</dbReference>
<dbReference type="HAMAP" id="MF_00651">
    <property type="entry name" value="Nuclease_YqgF"/>
    <property type="match status" value="1"/>
</dbReference>
<dbReference type="Pfam" id="PF03652">
    <property type="entry name" value="RuvX"/>
    <property type="match status" value="1"/>
</dbReference>
<feature type="domain" description="YqgF/RNase H-like" evidence="6">
    <location>
        <begin position="2"/>
        <end position="100"/>
    </location>
</feature>
<dbReference type="CDD" id="cd16964">
    <property type="entry name" value="YqgF"/>
    <property type="match status" value="1"/>
</dbReference>
<sequence>MGRILAVDYGKKRCGLAVTDPLRIIANPLETVPSDQLMEYIKKYLSTESVDIIVFGMPADLQNRDTHITQEVRDVIMTYRKTFPGVRVESIDERFTSKIAFDSMLAGGLNKKKRAEKERLDRISATLILQSYLEQNS</sequence>
<evidence type="ECO:0000256" key="3">
    <source>
        <dbReference type="ARBA" id="ARBA00022722"/>
    </source>
</evidence>
<comment type="function">
    <text evidence="5">Could be a nuclease involved in processing of the 5'-end of pre-16S rRNA.</text>
</comment>
<evidence type="ECO:0000313" key="7">
    <source>
        <dbReference type="EMBL" id="MCA6078976.1"/>
    </source>
</evidence>
<name>A0A9X1L373_9BACT</name>
<keyword evidence="3 5" id="KW-0540">Nuclease</keyword>
<accession>A0A9X1L373</accession>
<gene>
    <name evidence="7" type="primary">ruvX</name>
    <name evidence="7" type="ORF">LDX50_29150</name>
</gene>
<dbReference type="GO" id="GO:0005829">
    <property type="term" value="C:cytosol"/>
    <property type="evidence" value="ECO:0007669"/>
    <property type="project" value="TreeGrafter"/>
</dbReference>
<keyword evidence="2 5" id="KW-0690">Ribosome biogenesis</keyword>
<comment type="caution">
    <text evidence="7">The sequence shown here is derived from an EMBL/GenBank/DDBJ whole genome shotgun (WGS) entry which is preliminary data.</text>
</comment>
<dbReference type="InterPro" id="IPR012337">
    <property type="entry name" value="RNaseH-like_sf"/>
</dbReference>
<reference evidence="7" key="1">
    <citation type="submission" date="2021-09" db="EMBL/GenBank/DDBJ databases">
        <title>Fulvivirga sp. isolated from coastal sediment.</title>
        <authorList>
            <person name="Yu H."/>
        </authorList>
    </citation>
    <scope>NUCLEOTIDE SEQUENCE</scope>
    <source>
        <strain evidence="7">1062</strain>
    </source>
</reference>
<dbReference type="AlphaFoldDB" id="A0A9X1L373"/>
<dbReference type="Gene3D" id="3.30.420.140">
    <property type="entry name" value="YqgF/RNase H-like domain"/>
    <property type="match status" value="1"/>
</dbReference>
<evidence type="ECO:0000313" key="8">
    <source>
        <dbReference type="Proteomes" id="UP001139409"/>
    </source>
</evidence>
<organism evidence="7 8">
    <name type="scientific">Fulvivirga sedimenti</name>
    <dbReference type="NCBI Taxonomy" id="2879465"/>
    <lineage>
        <taxon>Bacteria</taxon>
        <taxon>Pseudomonadati</taxon>
        <taxon>Bacteroidota</taxon>
        <taxon>Cytophagia</taxon>
        <taxon>Cytophagales</taxon>
        <taxon>Fulvivirgaceae</taxon>
        <taxon>Fulvivirga</taxon>
    </lineage>
</organism>
<dbReference type="RefSeq" id="WP_225699838.1">
    <property type="nucleotide sequence ID" value="NZ_JAIXNE010000008.1"/>
</dbReference>
<dbReference type="PANTHER" id="PTHR33317:SF4">
    <property type="entry name" value="POLYNUCLEOTIDYL TRANSFERASE, RIBONUCLEASE H-LIKE SUPERFAMILY PROTEIN"/>
    <property type="match status" value="1"/>
</dbReference>
<evidence type="ECO:0000256" key="2">
    <source>
        <dbReference type="ARBA" id="ARBA00022517"/>
    </source>
</evidence>
<evidence type="ECO:0000256" key="1">
    <source>
        <dbReference type="ARBA" id="ARBA00022490"/>
    </source>
</evidence>
<dbReference type="InterPro" id="IPR006641">
    <property type="entry name" value="YqgF/RNaseH-like_dom"/>
</dbReference>
<comment type="similarity">
    <text evidence="5">Belongs to the YqgF HJR family.</text>
</comment>
<dbReference type="InterPro" id="IPR037027">
    <property type="entry name" value="YqgF/RNaseH-like_dom_sf"/>
</dbReference>
<evidence type="ECO:0000256" key="4">
    <source>
        <dbReference type="ARBA" id="ARBA00022801"/>
    </source>
</evidence>
<dbReference type="NCBIfam" id="TIGR00250">
    <property type="entry name" value="RNAse_H_YqgF"/>
    <property type="match status" value="1"/>
</dbReference>
<dbReference type="PANTHER" id="PTHR33317">
    <property type="entry name" value="POLYNUCLEOTIDYL TRANSFERASE, RIBONUCLEASE H-LIKE SUPERFAMILY PROTEIN"/>
    <property type="match status" value="1"/>
</dbReference>
<keyword evidence="4 5" id="KW-0378">Hydrolase</keyword>
<evidence type="ECO:0000256" key="5">
    <source>
        <dbReference type="HAMAP-Rule" id="MF_00651"/>
    </source>
</evidence>
<evidence type="ECO:0000259" key="6">
    <source>
        <dbReference type="SMART" id="SM00732"/>
    </source>
</evidence>
<dbReference type="GO" id="GO:0016788">
    <property type="term" value="F:hydrolase activity, acting on ester bonds"/>
    <property type="evidence" value="ECO:0007669"/>
    <property type="project" value="UniProtKB-UniRule"/>
</dbReference>
<dbReference type="SMART" id="SM00732">
    <property type="entry name" value="YqgFc"/>
    <property type="match status" value="1"/>
</dbReference>
<proteinExistence type="inferred from homology"/>
<dbReference type="GO" id="GO:0000967">
    <property type="term" value="P:rRNA 5'-end processing"/>
    <property type="evidence" value="ECO:0007669"/>
    <property type="project" value="UniProtKB-UniRule"/>
</dbReference>
<comment type="subcellular location">
    <subcellularLocation>
        <location evidence="5">Cytoplasm</location>
    </subcellularLocation>
</comment>
<dbReference type="SUPFAM" id="SSF53098">
    <property type="entry name" value="Ribonuclease H-like"/>
    <property type="match status" value="1"/>
</dbReference>
<keyword evidence="1 5" id="KW-0963">Cytoplasm</keyword>
<dbReference type="InterPro" id="IPR005227">
    <property type="entry name" value="YqgF"/>
</dbReference>